<evidence type="ECO:0000313" key="3">
    <source>
        <dbReference type="EMBL" id="BBH93924.1"/>
    </source>
</evidence>
<protein>
    <recommendedName>
        <fullName evidence="2">3-keto-alpha-glucoside-1,2-lyase/3-keto-2-hydroxy-glucal hydratase domain-containing protein</fullName>
    </recommendedName>
</protein>
<accession>A0A455T701</accession>
<feature type="domain" description="3-keto-alpha-glucoside-1,2-lyase/3-keto-2-hydroxy-glucal hydratase" evidence="2">
    <location>
        <begin position="68"/>
        <end position="219"/>
    </location>
</feature>
<evidence type="ECO:0000256" key="1">
    <source>
        <dbReference type="SAM" id="MobiDB-lite"/>
    </source>
</evidence>
<gene>
    <name evidence="3" type="ORF">KTA_21230</name>
</gene>
<feature type="region of interest" description="Disordered" evidence="1">
    <location>
        <begin position="1"/>
        <end position="55"/>
    </location>
</feature>
<reference evidence="3" key="1">
    <citation type="submission" date="2018-12" db="EMBL/GenBank/DDBJ databases">
        <title>Novel natural products biosynthetic potential of the class Ktedonobacteria.</title>
        <authorList>
            <person name="Zheng Y."/>
            <person name="Saitou A."/>
            <person name="Wang C.M."/>
            <person name="Toyoda A."/>
            <person name="Minakuchi Y."/>
            <person name="Sekiguchi Y."/>
            <person name="Ueda K."/>
            <person name="Takano H."/>
            <person name="Sakai Y."/>
            <person name="Yokota A."/>
            <person name="Yabe S."/>
        </authorList>
    </citation>
    <scope>NUCLEOTIDE SEQUENCE</scope>
    <source>
        <strain evidence="3">A3-2</strain>
    </source>
</reference>
<proteinExistence type="predicted"/>
<dbReference type="EMBL" id="AP019377">
    <property type="protein sequence ID" value="BBH93924.1"/>
    <property type="molecule type" value="Genomic_DNA"/>
</dbReference>
<organism evidence="3">
    <name type="scientific">Thermogemmatispora argillosa</name>
    <dbReference type="NCBI Taxonomy" id="2045280"/>
    <lineage>
        <taxon>Bacteria</taxon>
        <taxon>Bacillati</taxon>
        <taxon>Chloroflexota</taxon>
        <taxon>Ktedonobacteria</taxon>
        <taxon>Thermogemmatisporales</taxon>
        <taxon>Thermogemmatisporaceae</taxon>
        <taxon>Thermogemmatispora</taxon>
    </lineage>
</organism>
<name>A0A455T701_9CHLR</name>
<dbReference type="Pfam" id="PF06439">
    <property type="entry name" value="3keto-disac_hyd"/>
    <property type="match status" value="1"/>
</dbReference>
<dbReference type="Gene3D" id="2.60.120.560">
    <property type="entry name" value="Exo-inulinase, domain 1"/>
    <property type="match status" value="1"/>
</dbReference>
<dbReference type="AlphaFoldDB" id="A0A455T701"/>
<sequence>MGSSTQPSTSTPPTAQTGATQSSQNQEPTSPSSAATATASPAGPTPSPTTQPASGSILCQADAAHGWNGWSGSSDWKVLNGQLLNDGTNDDESLQPTIGAPCSLGGVSNYAVEVTLQITSANSSYNDGFGITVRGDPTKNPWHGYIAAITYEGLDNNPYQARLIANGYYTFSIDSQILASVPFNPGNRSHTYRVEVKGNSLKLLIDGGQLLAVTDNRYLTTTQVGLSCFGFQLAITSFKVIGL</sequence>
<evidence type="ECO:0000259" key="2">
    <source>
        <dbReference type="Pfam" id="PF06439"/>
    </source>
</evidence>
<dbReference type="GO" id="GO:0016787">
    <property type="term" value="F:hydrolase activity"/>
    <property type="evidence" value="ECO:0007669"/>
    <property type="project" value="InterPro"/>
</dbReference>
<dbReference type="InterPro" id="IPR010496">
    <property type="entry name" value="AL/BT2_dom"/>
</dbReference>
<feature type="compositionally biased region" description="Low complexity" evidence="1">
    <location>
        <begin position="1"/>
        <end position="42"/>
    </location>
</feature>